<dbReference type="OrthoDB" id="784883at2759"/>
<name>A0A804IWI0_MUSAM</name>
<dbReference type="OMA" id="TENVQWV"/>
<dbReference type="PANTHER" id="PTHR31589:SF235">
    <property type="entry name" value="PROTEIN, PUTATIVE (DUF239)-RELATED"/>
    <property type="match status" value="1"/>
</dbReference>
<dbReference type="Pfam" id="PF03080">
    <property type="entry name" value="Neprosin"/>
    <property type="match status" value="1"/>
</dbReference>
<dbReference type="EnsemblPlants" id="Ma04_t32580.1">
    <property type="protein sequence ID" value="Ma04_p32580.1"/>
    <property type="gene ID" value="Ma04_g32580"/>
</dbReference>
<protein>
    <recommendedName>
        <fullName evidence="1">Neprosin PEP catalytic domain-containing protein</fullName>
    </recommendedName>
</protein>
<evidence type="ECO:0000313" key="3">
    <source>
        <dbReference type="Proteomes" id="UP000012960"/>
    </source>
</evidence>
<dbReference type="Gramene" id="Ma04_t32580.1">
    <property type="protein sequence ID" value="Ma04_p32580.1"/>
    <property type="gene ID" value="Ma04_g32580"/>
</dbReference>
<dbReference type="InParanoid" id="A0A804IWI0"/>
<dbReference type="AlphaFoldDB" id="A0A804IWI0"/>
<organism evidence="2 3">
    <name type="scientific">Musa acuminata subsp. malaccensis</name>
    <name type="common">Wild banana</name>
    <name type="synonym">Musa malaccensis</name>
    <dbReference type="NCBI Taxonomy" id="214687"/>
    <lineage>
        <taxon>Eukaryota</taxon>
        <taxon>Viridiplantae</taxon>
        <taxon>Streptophyta</taxon>
        <taxon>Embryophyta</taxon>
        <taxon>Tracheophyta</taxon>
        <taxon>Spermatophyta</taxon>
        <taxon>Magnoliopsida</taxon>
        <taxon>Liliopsida</taxon>
        <taxon>Zingiberales</taxon>
        <taxon>Musaceae</taxon>
        <taxon>Musa</taxon>
    </lineage>
</organism>
<dbReference type="InterPro" id="IPR004314">
    <property type="entry name" value="Neprosin"/>
</dbReference>
<dbReference type="PROSITE" id="PS52045">
    <property type="entry name" value="NEPROSIN_PEP_CD"/>
    <property type="match status" value="1"/>
</dbReference>
<dbReference type="Proteomes" id="UP000012960">
    <property type="component" value="Unplaced"/>
</dbReference>
<feature type="domain" description="Neprosin PEP catalytic" evidence="1">
    <location>
        <begin position="1"/>
        <end position="196"/>
    </location>
</feature>
<keyword evidence="3" id="KW-1185">Reference proteome</keyword>
<sequence>VNPALFKDTSPRMFIFWSNNDDPVRCINTLCPGFVTTGKLPLGAQMSLISQYNDPNKQYVERFHLFRDANTKNWWLKVGGIDILVGYWPSELVPKLTSDGAKEIFWGGQMYPAKKRLRNLEMGSGHFPEEGYAKAAYVSKIMYALHDGPELIKPSSDQIDESVDKPQCYDVDSDVRYSEERGYYIFYGGKPSNFCPY</sequence>
<dbReference type="PANTHER" id="PTHR31589">
    <property type="entry name" value="PROTEIN, PUTATIVE (DUF239)-RELATED-RELATED"/>
    <property type="match status" value="1"/>
</dbReference>
<accession>A0A804IWI0</accession>
<proteinExistence type="predicted"/>
<reference evidence="2" key="1">
    <citation type="submission" date="2021-05" db="UniProtKB">
        <authorList>
            <consortium name="EnsemblPlants"/>
        </authorList>
    </citation>
    <scope>IDENTIFICATION</scope>
    <source>
        <strain evidence="2">subsp. malaccensis</strain>
    </source>
</reference>
<evidence type="ECO:0000259" key="1">
    <source>
        <dbReference type="PROSITE" id="PS52045"/>
    </source>
</evidence>
<evidence type="ECO:0000313" key="2">
    <source>
        <dbReference type="EnsemblPlants" id="Ma04_p32580.1"/>
    </source>
</evidence>
<dbReference type="InterPro" id="IPR053168">
    <property type="entry name" value="Glutamic_endopeptidase"/>
</dbReference>